<dbReference type="eggNOG" id="ENOG502ZYRS">
    <property type="taxonomic scope" value="Bacteria"/>
</dbReference>
<proteinExistence type="predicted"/>
<keyword evidence="2" id="KW-1185">Reference proteome</keyword>
<dbReference type="EMBL" id="FOUT01000004">
    <property type="protein sequence ID" value="SFM93196.1"/>
    <property type="molecule type" value="Genomic_DNA"/>
</dbReference>
<reference evidence="2" key="1">
    <citation type="submission" date="2016-10" db="EMBL/GenBank/DDBJ databases">
        <authorList>
            <person name="Varghese N."/>
            <person name="Submissions S."/>
        </authorList>
    </citation>
    <scope>NUCLEOTIDE SEQUENCE [LARGE SCALE GENOMIC DNA]</scope>
    <source>
        <strain evidence="2">DSM 4002</strain>
    </source>
</reference>
<dbReference type="Proteomes" id="UP000182961">
    <property type="component" value="Unassembled WGS sequence"/>
</dbReference>
<evidence type="ECO:0000313" key="2">
    <source>
        <dbReference type="Proteomes" id="UP000182961"/>
    </source>
</evidence>
<protein>
    <submittedName>
        <fullName evidence="1">Uncharacterized protein</fullName>
    </submittedName>
</protein>
<evidence type="ECO:0000313" key="1">
    <source>
        <dbReference type="EMBL" id="SFM93196.1"/>
    </source>
</evidence>
<organism evidence="1 2">
    <name type="scientific">Flavobacterium succinicans</name>
    <dbReference type="NCBI Taxonomy" id="29536"/>
    <lineage>
        <taxon>Bacteria</taxon>
        <taxon>Pseudomonadati</taxon>
        <taxon>Bacteroidota</taxon>
        <taxon>Flavobacteriia</taxon>
        <taxon>Flavobacteriales</taxon>
        <taxon>Flavobacteriaceae</taxon>
        <taxon>Flavobacterium</taxon>
    </lineage>
</organism>
<sequence>MLYEFPQDGKFNDTVSNESTYFQIGIHKKGDTLCYITDPKQQILNMKRHIDTLLGNHGYILKPIQTYNNYKFISEQNNKKGVNFH</sequence>
<dbReference type="AlphaFoldDB" id="A0A1I4UW87"/>
<gene>
    <name evidence="1" type="ORF">SAMN05444143_10413</name>
</gene>
<accession>A0A1I4UW87</accession>
<name>A0A1I4UW87_9FLAO</name>